<proteinExistence type="predicted"/>
<sequence length="135" mass="14952">MTPKHDQSLNQDEQNQITSSKITKIELTHTNAPSAHPAPPQYSSILSITFHPPRTDTNERKNLRASCRAAPRTPDNLYPLSYLPPRPTRPHHHSSTPTATGTGTPTDHRRARPPPATPHAIAAPTPQQHRLLYSS</sequence>
<evidence type="ECO:0000313" key="3">
    <source>
        <dbReference type="Proteomes" id="UP000822688"/>
    </source>
</evidence>
<evidence type="ECO:0000313" key="2">
    <source>
        <dbReference type="EMBL" id="KAG0568540.1"/>
    </source>
</evidence>
<protein>
    <submittedName>
        <fullName evidence="2">Uncharacterized protein</fullName>
    </submittedName>
</protein>
<name>A0A8T0HB89_CERPU</name>
<dbReference type="AlphaFoldDB" id="A0A8T0HB89"/>
<keyword evidence="3" id="KW-1185">Reference proteome</keyword>
<organism evidence="2 3">
    <name type="scientific">Ceratodon purpureus</name>
    <name type="common">Fire moss</name>
    <name type="synonym">Dicranum purpureum</name>
    <dbReference type="NCBI Taxonomy" id="3225"/>
    <lineage>
        <taxon>Eukaryota</taxon>
        <taxon>Viridiplantae</taxon>
        <taxon>Streptophyta</taxon>
        <taxon>Embryophyta</taxon>
        <taxon>Bryophyta</taxon>
        <taxon>Bryophytina</taxon>
        <taxon>Bryopsida</taxon>
        <taxon>Dicranidae</taxon>
        <taxon>Pseudoditrichales</taxon>
        <taxon>Ditrichaceae</taxon>
        <taxon>Ceratodon</taxon>
    </lineage>
</organism>
<reference evidence="2 3" key="1">
    <citation type="submission" date="2020-06" db="EMBL/GenBank/DDBJ databases">
        <title>WGS assembly of Ceratodon purpureus strain R40.</title>
        <authorList>
            <person name="Carey S.B."/>
            <person name="Jenkins J."/>
            <person name="Shu S."/>
            <person name="Lovell J.T."/>
            <person name="Sreedasyam A."/>
            <person name="Maumus F."/>
            <person name="Tiley G.P."/>
            <person name="Fernandez-Pozo N."/>
            <person name="Barry K."/>
            <person name="Chen C."/>
            <person name="Wang M."/>
            <person name="Lipzen A."/>
            <person name="Daum C."/>
            <person name="Saski C.A."/>
            <person name="Payton A.C."/>
            <person name="Mcbreen J.C."/>
            <person name="Conrad R.E."/>
            <person name="Kollar L.M."/>
            <person name="Olsson S."/>
            <person name="Huttunen S."/>
            <person name="Landis J.B."/>
            <person name="Wickett N.J."/>
            <person name="Johnson M.G."/>
            <person name="Rensing S.A."/>
            <person name="Grimwood J."/>
            <person name="Schmutz J."/>
            <person name="Mcdaniel S.F."/>
        </authorList>
    </citation>
    <scope>NUCLEOTIDE SEQUENCE [LARGE SCALE GENOMIC DNA]</scope>
    <source>
        <strain evidence="2 3">R40</strain>
    </source>
</reference>
<dbReference type="EMBL" id="CM026427">
    <property type="protein sequence ID" value="KAG0568540.1"/>
    <property type="molecule type" value="Genomic_DNA"/>
</dbReference>
<feature type="compositionally biased region" description="Basic and acidic residues" evidence="1">
    <location>
        <begin position="53"/>
        <end position="62"/>
    </location>
</feature>
<feature type="compositionally biased region" description="Low complexity" evidence="1">
    <location>
        <begin position="95"/>
        <end position="105"/>
    </location>
</feature>
<evidence type="ECO:0000256" key="1">
    <source>
        <dbReference type="SAM" id="MobiDB-lite"/>
    </source>
</evidence>
<dbReference type="Proteomes" id="UP000822688">
    <property type="component" value="Chromosome 6"/>
</dbReference>
<gene>
    <name evidence="2" type="ORF">KC19_6G027000</name>
</gene>
<comment type="caution">
    <text evidence="2">The sequence shown here is derived from an EMBL/GenBank/DDBJ whole genome shotgun (WGS) entry which is preliminary data.</text>
</comment>
<accession>A0A8T0HB89</accession>
<feature type="compositionally biased region" description="Polar residues" evidence="1">
    <location>
        <begin position="8"/>
        <end position="33"/>
    </location>
</feature>
<feature type="region of interest" description="Disordered" evidence="1">
    <location>
        <begin position="1"/>
        <end position="135"/>
    </location>
</feature>